<gene>
    <name evidence="3" type="ORF">QTL97_15870</name>
</gene>
<dbReference type="RefSeq" id="WP_317941227.1">
    <property type="nucleotide sequence ID" value="NZ_JAUBDJ010000012.1"/>
</dbReference>
<proteinExistence type="inferred from homology"/>
<dbReference type="Pfam" id="PF01933">
    <property type="entry name" value="CofD"/>
    <property type="match status" value="1"/>
</dbReference>
<comment type="subcellular location">
    <subcellularLocation>
        <location evidence="2">Cytoplasm</location>
    </subcellularLocation>
</comment>
<dbReference type="AlphaFoldDB" id="A0AAW9ADL1"/>
<accession>A0AAW9ADL1</accession>
<dbReference type="InterPro" id="IPR002882">
    <property type="entry name" value="CofD"/>
</dbReference>
<dbReference type="EMBL" id="JAUBDJ010000012">
    <property type="protein sequence ID" value="MDW0118410.1"/>
    <property type="molecule type" value="Genomic_DNA"/>
</dbReference>
<protein>
    <recommendedName>
        <fullName evidence="2">Gluconeogenesis factor</fullName>
    </recommendedName>
</protein>
<dbReference type="Proteomes" id="UP001271648">
    <property type="component" value="Unassembled WGS sequence"/>
</dbReference>
<evidence type="ECO:0000313" key="3">
    <source>
        <dbReference type="EMBL" id="MDW0118410.1"/>
    </source>
</evidence>
<dbReference type="PANTHER" id="PTHR30135">
    <property type="entry name" value="UNCHARACTERIZED PROTEIN YVCK-RELATED"/>
    <property type="match status" value="1"/>
</dbReference>
<dbReference type="NCBIfam" id="TIGR01826">
    <property type="entry name" value="CofD_related"/>
    <property type="match status" value="1"/>
</dbReference>
<comment type="caution">
    <text evidence="3">The sequence shown here is derived from an EMBL/GenBank/DDBJ whole genome shotgun (WGS) entry which is preliminary data.</text>
</comment>
<sequence>MLQSGRMKKIVVFGGGTGLSTMLRGLKNYPVELTAVVTVADDGGSSGRLLDQYNIPPPGDIRQVMAALSDVEPLIERMFQYRFTTSDDLRGHSLGNLMLAALTDITGDFARAVEKMGQVLNIKGKILPAANQKITLHAELDDGTIVTGESKIPVYGRKIRRVYVSPQEVEPLPETVRSIEEADLIIFGPGSLYTSILPTILVRGIRDAVLVSKAKKVYINNLTTQEGETYQYTASEHVQALYDHAGSAFLDTVLLNDTDFETLLQGNESPEVQLPVENDIEALKLLVPNIVLGDISTVSEGRIIHDANKVASWVKEYMKGKDVNKET</sequence>
<dbReference type="Gene3D" id="3.40.50.10680">
    <property type="entry name" value="CofD-like domains"/>
    <property type="match status" value="1"/>
</dbReference>
<evidence type="ECO:0000256" key="1">
    <source>
        <dbReference type="ARBA" id="ARBA00022490"/>
    </source>
</evidence>
<comment type="similarity">
    <text evidence="2">Belongs to the gluconeogenesis factor family.</text>
</comment>
<dbReference type="GO" id="GO:0008360">
    <property type="term" value="P:regulation of cell shape"/>
    <property type="evidence" value="ECO:0007669"/>
    <property type="project" value="UniProtKB-UniRule"/>
</dbReference>
<reference evidence="3 4" key="1">
    <citation type="submission" date="2023-06" db="EMBL/GenBank/DDBJ databases">
        <title>Sporosarcina sp. nov., isolated from Korean traditional fermented seafood 'Jeotgal'.</title>
        <authorList>
            <person name="Yang A.I."/>
            <person name="Shin N.-R."/>
        </authorList>
    </citation>
    <scope>NUCLEOTIDE SEQUENCE [LARGE SCALE GENOMIC DNA]</scope>
    <source>
        <strain evidence="3 4">KCTC43456</strain>
    </source>
</reference>
<keyword evidence="1 2" id="KW-0963">Cytoplasm</keyword>
<evidence type="ECO:0000313" key="4">
    <source>
        <dbReference type="Proteomes" id="UP001271648"/>
    </source>
</evidence>
<dbReference type="GO" id="GO:0005737">
    <property type="term" value="C:cytoplasm"/>
    <property type="evidence" value="ECO:0007669"/>
    <property type="project" value="UniProtKB-SubCell"/>
</dbReference>
<dbReference type="CDD" id="cd07187">
    <property type="entry name" value="YvcK_like"/>
    <property type="match status" value="1"/>
</dbReference>
<dbReference type="InterPro" id="IPR038136">
    <property type="entry name" value="CofD-like_dom_sf"/>
</dbReference>
<organism evidence="3 4">
    <name type="scientific">Sporosarcina thermotolerans</name>
    <dbReference type="NCBI Taxonomy" id="633404"/>
    <lineage>
        <taxon>Bacteria</taxon>
        <taxon>Bacillati</taxon>
        <taxon>Bacillota</taxon>
        <taxon>Bacilli</taxon>
        <taxon>Bacillales</taxon>
        <taxon>Caryophanaceae</taxon>
        <taxon>Sporosarcina</taxon>
    </lineage>
</organism>
<dbReference type="HAMAP" id="MF_00973">
    <property type="entry name" value="Gluconeogen_factor"/>
    <property type="match status" value="1"/>
</dbReference>
<comment type="function">
    <text evidence="2">Required for morphogenesis under gluconeogenic growth conditions.</text>
</comment>
<dbReference type="PANTHER" id="PTHR30135:SF3">
    <property type="entry name" value="GLUCONEOGENESIS FACTOR-RELATED"/>
    <property type="match status" value="1"/>
</dbReference>
<name>A0AAW9ADL1_9BACL</name>
<dbReference type="SUPFAM" id="SSF142338">
    <property type="entry name" value="CofD-like"/>
    <property type="match status" value="1"/>
</dbReference>
<dbReference type="InterPro" id="IPR010119">
    <property type="entry name" value="Gluconeogen_factor"/>
</dbReference>
<evidence type="ECO:0000256" key="2">
    <source>
        <dbReference type="HAMAP-Rule" id="MF_00973"/>
    </source>
</evidence>
<keyword evidence="4" id="KW-1185">Reference proteome</keyword>
<dbReference type="GO" id="GO:0043743">
    <property type="term" value="F:LPPG:FO 2-phospho-L-lactate transferase activity"/>
    <property type="evidence" value="ECO:0007669"/>
    <property type="project" value="InterPro"/>
</dbReference>